<sequence>MSSPVETDAHSEPRGATTALRTFPANEKAEKLRNVFDKNFRSITAPVKHDLVSVLLLSWEPKDSDMDVSAEVRISPCCPHNSLTRRTDSEKLKELASVFREDYQFDVQEKLLKESGRVKHQLDGILADFMYRTDESHNLGIVYYAGHGFCGEELGQLNLTNNSSQQSRQRDQRRRNAVAWHAAEHIFMGCAADILVIFDCCEAGALRASSRGPVDHSFEFLGACERAQYTPGPGRQSFTSALIWALRELRQSSRSGFDSAELRERIIRAPHADGERLLPVLFPRDFLSFDHVWIYPKELDQPQPAAANASTRVYRENRPPMDYLDLRFRFSKHQNEDQVKRLADLLSQFAREQGSSLGLGHVELRQYASKFKDYAQTCIKKRKFERRGSTTTICIKNGDDRETMVEAEVVQGDLPGEQKILFRPAIQQLVDQVWARSRQLTLRKVAIVGGSFTAGVICTLFFWHLFFFVPHAQLLQLWEFWGTRGFYPGRPLMLGGPGICY</sequence>
<comment type="caution">
    <text evidence="2">The sequence shown here is derived from an EMBL/GenBank/DDBJ whole genome shotgun (WGS) entry which is preliminary data.</text>
</comment>
<reference evidence="2 3" key="1">
    <citation type="submission" date="2017-01" db="EMBL/GenBank/DDBJ databases">
        <title>Draft genome sequence of Diplodia seriata F98.1, a fungal species involved in grapevine trunk diseases.</title>
        <authorList>
            <person name="Robert-Siegwald G."/>
            <person name="Vallet J."/>
            <person name="Abou-Mansour E."/>
            <person name="Xu J."/>
            <person name="Rey P."/>
            <person name="Bertsch C."/>
            <person name="Rego C."/>
            <person name="Larignon P."/>
            <person name="Fontaine F."/>
            <person name="Lebrun M.-H."/>
        </authorList>
    </citation>
    <scope>NUCLEOTIDE SEQUENCE [LARGE SCALE GENOMIC DNA]</scope>
    <source>
        <strain evidence="2 3">F98.1</strain>
    </source>
</reference>
<keyword evidence="1" id="KW-0472">Membrane</keyword>
<keyword evidence="1" id="KW-1133">Transmembrane helix</keyword>
<dbReference type="EMBL" id="MSZU01000076">
    <property type="protein sequence ID" value="OMP87787.1"/>
    <property type="molecule type" value="Genomic_DNA"/>
</dbReference>
<dbReference type="STRING" id="420778.A0A1S8BJV9"/>
<accession>A0A1S8BJV9</accession>
<keyword evidence="1" id="KW-0812">Transmembrane</keyword>
<dbReference type="AlphaFoldDB" id="A0A1S8BJV9"/>
<evidence type="ECO:0000256" key="1">
    <source>
        <dbReference type="SAM" id="Phobius"/>
    </source>
</evidence>
<evidence type="ECO:0000313" key="3">
    <source>
        <dbReference type="Proteomes" id="UP000190776"/>
    </source>
</evidence>
<feature type="transmembrane region" description="Helical" evidence="1">
    <location>
        <begin position="445"/>
        <end position="469"/>
    </location>
</feature>
<organism evidence="2 3">
    <name type="scientific">Diplodia seriata</name>
    <dbReference type="NCBI Taxonomy" id="420778"/>
    <lineage>
        <taxon>Eukaryota</taxon>
        <taxon>Fungi</taxon>
        <taxon>Dikarya</taxon>
        <taxon>Ascomycota</taxon>
        <taxon>Pezizomycotina</taxon>
        <taxon>Dothideomycetes</taxon>
        <taxon>Dothideomycetes incertae sedis</taxon>
        <taxon>Botryosphaeriales</taxon>
        <taxon>Botryosphaeriaceae</taxon>
        <taxon>Diplodia</taxon>
    </lineage>
</organism>
<evidence type="ECO:0000313" key="2">
    <source>
        <dbReference type="EMBL" id="OMP87787.1"/>
    </source>
</evidence>
<dbReference type="OrthoDB" id="4760831at2759"/>
<name>A0A1S8BJV9_9PEZI</name>
<gene>
    <name evidence="2" type="ORF">BK809_0007877</name>
</gene>
<protein>
    <recommendedName>
        <fullName evidence="4">Caspase domain-containing protein</fullName>
    </recommendedName>
</protein>
<evidence type="ECO:0008006" key="4">
    <source>
        <dbReference type="Google" id="ProtNLM"/>
    </source>
</evidence>
<proteinExistence type="predicted"/>
<dbReference type="Proteomes" id="UP000190776">
    <property type="component" value="Unassembled WGS sequence"/>
</dbReference>